<comment type="caution">
    <text evidence="1">The sequence shown here is derived from an EMBL/GenBank/DDBJ whole genome shotgun (WGS) entry which is preliminary data.</text>
</comment>
<evidence type="ECO:0000313" key="1">
    <source>
        <dbReference type="EMBL" id="KAG1804863.1"/>
    </source>
</evidence>
<dbReference type="AlphaFoldDB" id="A0A9P7DWD8"/>
<gene>
    <name evidence="1" type="ORF">HD556DRAFT_486556</name>
</gene>
<dbReference type="GeneID" id="64604512"/>
<name>A0A9P7DWD8_9AGAM</name>
<dbReference type="EMBL" id="JABBWE010000003">
    <property type="protein sequence ID" value="KAG1804863.1"/>
    <property type="molecule type" value="Genomic_DNA"/>
</dbReference>
<dbReference type="RefSeq" id="XP_041166478.1">
    <property type="nucleotide sequence ID" value="XM_041310748.1"/>
</dbReference>
<sequence>MARQVYLYCIAQPSTANTGRRTQKPFPPPVKVCKEIVNGMGGAQSTHYARFKNYNFMLQSRCLRMPRVGSAARGPLLSPHHS</sequence>
<accession>A0A9P7DWD8</accession>
<organism evidence="1 2">
    <name type="scientific">Suillus plorans</name>
    <dbReference type="NCBI Taxonomy" id="116603"/>
    <lineage>
        <taxon>Eukaryota</taxon>
        <taxon>Fungi</taxon>
        <taxon>Dikarya</taxon>
        <taxon>Basidiomycota</taxon>
        <taxon>Agaricomycotina</taxon>
        <taxon>Agaricomycetes</taxon>
        <taxon>Agaricomycetidae</taxon>
        <taxon>Boletales</taxon>
        <taxon>Suillineae</taxon>
        <taxon>Suillaceae</taxon>
        <taxon>Suillus</taxon>
    </lineage>
</organism>
<evidence type="ECO:0000313" key="2">
    <source>
        <dbReference type="Proteomes" id="UP000719766"/>
    </source>
</evidence>
<protein>
    <submittedName>
        <fullName evidence="1">Uncharacterized protein</fullName>
    </submittedName>
</protein>
<dbReference type="OrthoDB" id="2693333at2759"/>
<dbReference type="Proteomes" id="UP000719766">
    <property type="component" value="Unassembled WGS sequence"/>
</dbReference>
<reference evidence="1" key="1">
    <citation type="journal article" date="2020" name="New Phytol.">
        <title>Comparative genomics reveals dynamic genome evolution in host specialist ectomycorrhizal fungi.</title>
        <authorList>
            <person name="Lofgren L.A."/>
            <person name="Nguyen N.H."/>
            <person name="Vilgalys R."/>
            <person name="Ruytinx J."/>
            <person name="Liao H.L."/>
            <person name="Branco S."/>
            <person name="Kuo A."/>
            <person name="LaButti K."/>
            <person name="Lipzen A."/>
            <person name="Andreopoulos W."/>
            <person name="Pangilinan J."/>
            <person name="Riley R."/>
            <person name="Hundley H."/>
            <person name="Na H."/>
            <person name="Barry K."/>
            <person name="Grigoriev I.V."/>
            <person name="Stajich J.E."/>
            <person name="Kennedy P.G."/>
        </authorList>
    </citation>
    <scope>NUCLEOTIDE SEQUENCE</scope>
    <source>
        <strain evidence="1">S12</strain>
    </source>
</reference>
<keyword evidence="2" id="KW-1185">Reference proteome</keyword>
<proteinExistence type="predicted"/>